<dbReference type="RefSeq" id="WP_344417137.1">
    <property type="nucleotide sequence ID" value="NZ_BAAAQK010000007.1"/>
</dbReference>
<comment type="caution">
    <text evidence="2">The sequence shown here is derived from an EMBL/GenBank/DDBJ whole genome shotgun (WGS) entry which is preliminary data.</text>
</comment>
<evidence type="ECO:0000256" key="1">
    <source>
        <dbReference type="SAM" id="Phobius"/>
    </source>
</evidence>
<evidence type="ECO:0000313" key="3">
    <source>
        <dbReference type="Proteomes" id="UP001500449"/>
    </source>
</evidence>
<evidence type="ECO:0008006" key="4">
    <source>
        <dbReference type="Google" id="ProtNLM"/>
    </source>
</evidence>
<dbReference type="Proteomes" id="UP001500449">
    <property type="component" value="Unassembled WGS sequence"/>
</dbReference>
<accession>A0ABN2N416</accession>
<gene>
    <name evidence="2" type="ORF">GCM10009836_31360</name>
</gene>
<evidence type="ECO:0000313" key="2">
    <source>
        <dbReference type="EMBL" id="GAA1849338.1"/>
    </source>
</evidence>
<dbReference type="EMBL" id="BAAAQK010000007">
    <property type="protein sequence ID" value="GAA1849338.1"/>
    <property type="molecule type" value="Genomic_DNA"/>
</dbReference>
<keyword evidence="1" id="KW-0812">Transmembrane</keyword>
<keyword evidence="1" id="KW-1133">Transmembrane helix</keyword>
<proteinExistence type="predicted"/>
<name>A0ABN2N416_9PSEU</name>
<organism evidence="2 3">
    <name type="scientific">Pseudonocardia ailaonensis</name>
    <dbReference type="NCBI Taxonomy" id="367279"/>
    <lineage>
        <taxon>Bacteria</taxon>
        <taxon>Bacillati</taxon>
        <taxon>Actinomycetota</taxon>
        <taxon>Actinomycetes</taxon>
        <taxon>Pseudonocardiales</taxon>
        <taxon>Pseudonocardiaceae</taxon>
        <taxon>Pseudonocardia</taxon>
    </lineage>
</organism>
<feature type="transmembrane region" description="Helical" evidence="1">
    <location>
        <begin position="88"/>
        <end position="110"/>
    </location>
</feature>
<reference evidence="2 3" key="1">
    <citation type="journal article" date="2019" name="Int. J. Syst. Evol. Microbiol.">
        <title>The Global Catalogue of Microorganisms (GCM) 10K type strain sequencing project: providing services to taxonomists for standard genome sequencing and annotation.</title>
        <authorList>
            <consortium name="The Broad Institute Genomics Platform"/>
            <consortium name="The Broad Institute Genome Sequencing Center for Infectious Disease"/>
            <person name="Wu L."/>
            <person name="Ma J."/>
        </authorList>
    </citation>
    <scope>NUCLEOTIDE SEQUENCE [LARGE SCALE GENOMIC DNA]</scope>
    <source>
        <strain evidence="2 3">JCM 16009</strain>
    </source>
</reference>
<keyword evidence="3" id="KW-1185">Reference proteome</keyword>
<keyword evidence="1" id="KW-0472">Membrane</keyword>
<feature type="transmembrane region" description="Helical" evidence="1">
    <location>
        <begin position="64"/>
        <end position="82"/>
    </location>
</feature>
<protein>
    <recommendedName>
        <fullName evidence="4">SPW repeat-containing protein</fullName>
    </recommendedName>
</protein>
<feature type="transmembrane region" description="Helical" evidence="1">
    <location>
        <begin position="12"/>
        <end position="33"/>
    </location>
</feature>
<sequence>MDGTGVLRGGARLLGGLVLALLVAASWLVWTGGVGAAHAPWQVAGALACAVALTVLAPRWLPGPVVIVVAPLAFTVAWAVSARTADDSGLWAVGAIMVLLGSVAATLLLVPLGTLLRGTRPAGSALNRT</sequence>